<dbReference type="PANTHER" id="PTHR10127:SF814">
    <property type="entry name" value="MEPRIN A SUBUNIT BETA"/>
    <property type="match status" value="1"/>
</dbReference>
<keyword evidence="1 2" id="KW-0645">Protease</keyword>
<dbReference type="Pfam" id="PF01400">
    <property type="entry name" value="Astacin"/>
    <property type="match status" value="1"/>
</dbReference>
<dbReference type="GO" id="GO:0004222">
    <property type="term" value="F:metalloendopeptidase activity"/>
    <property type="evidence" value="ECO:0007669"/>
    <property type="project" value="UniProtKB-UniRule"/>
</dbReference>
<dbReference type="Proteomes" id="UP000011014">
    <property type="component" value="Unassembled WGS sequence"/>
</dbReference>
<evidence type="ECO:0000259" key="7">
    <source>
        <dbReference type="PROSITE" id="PS51864"/>
    </source>
</evidence>
<sequence>MHNEMPIVARGIAQDAQRNYALRTCIDLQPWQGEEDYIYITQSGGCWSYIGWAYNGGQQLSIGERCTTQSGTFQHEFMHALGIFHEQSRPDRDTYVEINEDNIQNGTLNNFNKYDFNYVDIKDVPYDYESVMHYGARGFAIDTNEDTIIAKIPYFSKVIGQRKDFSRGDVQKINNMYECSIPLRNSYSSDFTEMNWGGFVNEPVDNPDLSEGANRIDWRQFDVSKSELVGDTSYHGDNGNNAPKSRKLVFPDSDQSDGRLEHGRYLALNGSWFEGDNHAGKTGVLQSKQFTTKTKEQCLEIWSNIKSTGKITVEIWESDDRFGEVVGRFPLQRFTINAKEQQRWESNRWTIEAPERFKVLITSTLNSDEDVIVVDDISVLDKTCESHSWPIYGFQKLYDSSKKGDSVLSEMMTAPTGHKFKLRFYPKGHPDSDGTYASLFLHLHESSNDIEGLKWPMTNQYLKFIVQDQISDVVNRMDQNRIRSTEILESDPGPDGIWGMVTDADTDGLSAISSAGYQTMIPLFDLFEASYSYIKHDMVMLMLDMRDLSHLDTSSKLDRCYEQCSDEFDNEGVSCLPDKENAGQYSCQCRKPFIESRVDGKITCTCPEGYEYNPNAINEEVERLTCFSLCDFQETNPCGEFETCEQTSSGAICKSENEPDSKTRSEVVGEMEVLVEEEELLFGYTELEFGLAIALGVVSAMLVMMTIFAFLRPKEARQNNRSCETNSNPAFKPF</sequence>
<dbReference type="InterPro" id="IPR013320">
    <property type="entry name" value="ConA-like_dom_sf"/>
</dbReference>
<keyword evidence="4" id="KW-0812">Transmembrane</keyword>
<organism evidence="8">
    <name type="scientific">Oikopleura dioica</name>
    <name type="common">Tunicate</name>
    <dbReference type="NCBI Taxonomy" id="34765"/>
    <lineage>
        <taxon>Eukaryota</taxon>
        <taxon>Metazoa</taxon>
        <taxon>Chordata</taxon>
        <taxon>Tunicata</taxon>
        <taxon>Appendicularia</taxon>
        <taxon>Copelata</taxon>
        <taxon>Oikopleuridae</taxon>
        <taxon>Oikopleura</taxon>
    </lineage>
</organism>
<feature type="binding site" evidence="1">
    <location>
        <position position="85"/>
    </location>
    <ligand>
        <name>Zn(2+)</name>
        <dbReference type="ChEBI" id="CHEBI:29105"/>
        <note>catalytic</note>
    </ligand>
</feature>
<dbReference type="SUPFAM" id="SSF49599">
    <property type="entry name" value="TRAF domain-like"/>
    <property type="match status" value="1"/>
</dbReference>
<proteinExistence type="predicted"/>
<keyword evidence="1 2" id="KW-0479">Metal-binding</keyword>
<dbReference type="PANTHER" id="PTHR10127">
    <property type="entry name" value="DISCOIDIN, CUB, EGF, LAMININ , AND ZINC METALLOPROTEASE DOMAIN CONTAINING"/>
    <property type="match status" value="1"/>
</dbReference>
<feature type="domain" description="MATH" evidence="6">
    <location>
        <begin position="384"/>
        <end position="545"/>
    </location>
</feature>
<dbReference type="InterPro" id="IPR006026">
    <property type="entry name" value="Peptidase_Metallo"/>
</dbReference>
<feature type="region of interest" description="Disordered" evidence="3">
    <location>
        <begin position="230"/>
        <end position="256"/>
    </location>
</feature>
<name>E4YFA2_OIKDI</name>
<evidence type="ECO:0000259" key="6">
    <source>
        <dbReference type="PROSITE" id="PS50144"/>
    </source>
</evidence>
<evidence type="ECO:0000259" key="5">
    <source>
        <dbReference type="PROSITE" id="PS50060"/>
    </source>
</evidence>
<feature type="binding site" evidence="1">
    <location>
        <position position="79"/>
    </location>
    <ligand>
        <name>Zn(2+)</name>
        <dbReference type="ChEBI" id="CHEBI:29105"/>
        <note>catalytic</note>
    </ligand>
</feature>
<evidence type="ECO:0000256" key="2">
    <source>
        <dbReference type="RuleBase" id="RU361183"/>
    </source>
</evidence>
<keyword evidence="1 2" id="KW-0378">Hydrolase</keyword>
<feature type="transmembrane region" description="Helical" evidence="4">
    <location>
        <begin position="689"/>
        <end position="711"/>
    </location>
</feature>
<dbReference type="GO" id="GO:0016020">
    <property type="term" value="C:membrane"/>
    <property type="evidence" value="ECO:0007669"/>
    <property type="project" value="InterPro"/>
</dbReference>
<evidence type="ECO:0000313" key="8">
    <source>
        <dbReference type="EMBL" id="CBY34176.1"/>
    </source>
</evidence>
<dbReference type="MEROPS" id="M12.004"/>
<accession>E4YFA2</accession>
<dbReference type="EC" id="3.4.24.-" evidence="2"/>
<dbReference type="InterPro" id="IPR000998">
    <property type="entry name" value="MAM_dom"/>
</dbReference>
<dbReference type="InterPro" id="IPR002083">
    <property type="entry name" value="MATH/TRAF_dom"/>
</dbReference>
<dbReference type="SUPFAM" id="SSF49899">
    <property type="entry name" value="Concanavalin A-like lectins/glucanases"/>
    <property type="match status" value="1"/>
</dbReference>
<comment type="caution">
    <text evidence="1">Lacks conserved residue(s) required for the propagation of feature annotation.</text>
</comment>
<feature type="binding site" evidence="1">
    <location>
        <position position="75"/>
    </location>
    <ligand>
        <name>Zn(2+)</name>
        <dbReference type="ChEBI" id="CHEBI:29105"/>
        <note>catalytic</note>
    </ligand>
</feature>
<dbReference type="PROSITE" id="PS51864">
    <property type="entry name" value="ASTACIN"/>
    <property type="match status" value="1"/>
</dbReference>
<comment type="cofactor">
    <cofactor evidence="1 2">
        <name>Zn(2+)</name>
        <dbReference type="ChEBI" id="CHEBI:29105"/>
    </cofactor>
    <text evidence="1 2">Binds 1 zinc ion per subunit.</text>
</comment>
<keyword evidence="1 2" id="KW-0862">Zinc</keyword>
<dbReference type="GO" id="GO:0008270">
    <property type="term" value="F:zinc ion binding"/>
    <property type="evidence" value="ECO:0007669"/>
    <property type="project" value="UniProtKB-UniRule"/>
</dbReference>
<dbReference type="Gene3D" id="2.60.210.10">
    <property type="entry name" value="Apoptosis, Tumor Necrosis Factor Receptor Associated Protein 2, Chain A"/>
    <property type="match status" value="1"/>
</dbReference>
<dbReference type="InterPro" id="IPR001506">
    <property type="entry name" value="Peptidase_M12A"/>
</dbReference>
<keyword evidence="1 2" id="KW-0482">Metalloprotease</keyword>
<evidence type="ECO:0000256" key="3">
    <source>
        <dbReference type="SAM" id="MobiDB-lite"/>
    </source>
</evidence>
<dbReference type="Pfam" id="PF00629">
    <property type="entry name" value="MAM"/>
    <property type="match status" value="1"/>
</dbReference>
<dbReference type="EMBL" id="FN654483">
    <property type="protein sequence ID" value="CBY34176.1"/>
    <property type="molecule type" value="Genomic_DNA"/>
</dbReference>
<dbReference type="PROSITE" id="PS50144">
    <property type="entry name" value="MATH"/>
    <property type="match status" value="1"/>
</dbReference>
<evidence type="ECO:0000256" key="4">
    <source>
        <dbReference type="SAM" id="Phobius"/>
    </source>
</evidence>
<dbReference type="SUPFAM" id="SSF55486">
    <property type="entry name" value="Metalloproteases ('zincins'), catalytic domain"/>
    <property type="match status" value="1"/>
</dbReference>
<feature type="domain" description="MAM" evidence="5">
    <location>
        <begin position="187"/>
        <end position="386"/>
    </location>
</feature>
<dbReference type="AlphaFoldDB" id="E4YFA2"/>
<dbReference type="InterPro" id="IPR008974">
    <property type="entry name" value="TRAF-like"/>
</dbReference>
<dbReference type="Gene3D" id="2.60.120.200">
    <property type="match status" value="1"/>
</dbReference>
<dbReference type="PROSITE" id="PS50060">
    <property type="entry name" value="MAM_2"/>
    <property type="match status" value="1"/>
</dbReference>
<gene>
    <name evidence="8" type="ORF">GSOID_T00024188001</name>
</gene>
<dbReference type="PRINTS" id="PR00480">
    <property type="entry name" value="ASTACIN"/>
</dbReference>
<reference evidence="8" key="1">
    <citation type="journal article" date="2010" name="Science">
        <title>Plasticity of animal genome architecture unmasked by rapid evolution of a pelagic tunicate.</title>
        <authorList>
            <person name="Denoeud F."/>
            <person name="Henriet S."/>
            <person name="Mungpakdee S."/>
            <person name="Aury J.M."/>
            <person name="Da Silva C."/>
            <person name="Brinkmann H."/>
            <person name="Mikhaleva J."/>
            <person name="Olsen L.C."/>
            <person name="Jubin C."/>
            <person name="Canestro C."/>
            <person name="Bouquet J.M."/>
            <person name="Danks G."/>
            <person name="Poulain J."/>
            <person name="Campsteijn C."/>
            <person name="Adamski M."/>
            <person name="Cross I."/>
            <person name="Yadetie F."/>
            <person name="Muffato M."/>
            <person name="Louis A."/>
            <person name="Butcher S."/>
            <person name="Tsagkogeorga G."/>
            <person name="Konrad A."/>
            <person name="Singh S."/>
            <person name="Jensen M.F."/>
            <person name="Cong E.H."/>
            <person name="Eikeseth-Otteraa H."/>
            <person name="Noel B."/>
            <person name="Anthouard V."/>
            <person name="Porcel B.M."/>
            <person name="Kachouri-Lafond R."/>
            <person name="Nishino A."/>
            <person name="Ugolini M."/>
            <person name="Chourrout P."/>
            <person name="Nishida H."/>
            <person name="Aasland R."/>
            <person name="Huzurbazar S."/>
            <person name="Westhof E."/>
            <person name="Delsuc F."/>
            <person name="Lehrach H."/>
            <person name="Reinhardt R."/>
            <person name="Weissenbach J."/>
            <person name="Roy S.W."/>
            <person name="Artiguenave F."/>
            <person name="Postlethwait J.H."/>
            <person name="Manak J.R."/>
            <person name="Thompson E.M."/>
            <person name="Jaillon O."/>
            <person name="Du Pasquier L."/>
            <person name="Boudinot P."/>
            <person name="Liberles D.A."/>
            <person name="Volff J.N."/>
            <person name="Philippe H."/>
            <person name="Lenhard B."/>
            <person name="Roest Crollius H."/>
            <person name="Wincker P."/>
            <person name="Chourrout D."/>
        </authorList>
    </citation>
    <scope>NUCLEOTIDE SEQUENCE [LARGE SCALE GENOMIC DNA]</scope>
</reference>
<dbReference type="Pfam" id="PF22486">
    <property type="entry name" value="MATH_2"/>
    <property type="match status" value="1"/>
</dbReference>
<keyword evidence="4" id="KW-1133">Transmembrane helix</keyword>
<evidence type="ECO:0000256" key="1">
    <source>
        <dbReference type="PROSITE-ProRule" id="PRU01211"/>
    </source>
</evidence>
<dbReference type="SMART" id="SM00235">
    <property type="entry name" value="ZnMc"/>
    <property type="match status" value="1"/>
</dbReference>
<dbReference type="CDD" id="cd04280">
    <property type="entry name" value="ZnMc_astacin_like"/>
    <property type="match status" value="1"/>
</dbReference>
<dbReference type="GO" id="GO:0006508">
    <property type="term" value="P:proteolysis"/>
    <property type="evidence" value="ECO:0007669"/>
    <property type="project" value="UniProtKB-KW"/>
</dbReference>
<dbReference type="Gene3D" id="3.40.390.10">
    <property type="entry name" value="Collagenase (Catalytic Domain)"/>
    <property type="match status" value="1"/>
</dbReference>
<keyword evidence="4" id="KW-0472">Membrane</keyword>
<feature type="domain" description="Peptidase M12A" evidence="7">
    <location>
        <begin position="1"/>
        <end position="180"/>
    </location>
</feature>
<feature type="active site" evidence="1">
    <location>
        <position position="76"/>
    </location>
</feature>
<dbReference type="InterPro" id="IPR034035">
    <property type="entry name" value="Astacin-like_dom"/>
</dbReference>
<dbReference type="InterPro" id="IPR024079">
    <property type="entry name" value="MetalloPept_cat_dom_sf"/>
</dbReference>
<protein>
    <recommendedName>
        <fullName evidence="2">Metalloendopeptidase</fullName>
        <ecNumber evidence="2">3.4.24.-</ecNumber>
    </recommendedName>
</protein>